<dbReference type="InterPro" id="IPR004358">
    <property type="entry name" value="Sig_transdc_His_kin-like_C"/>
</dbReference>
<evidence type="ECO:0000256" key="4">
    <source>
        <dbReference type="ARBA" id="ARBA00022475"/>
    </source>
</evidence>
<dbReference type="InterPro" id="IPR036890">
    <property type="entry name" value="HATPase_C_sf"/>
</dbReference>
<evidence type="ECO:0000256" key="3">
    <source>
        <dbReference type="ARBA" id="ARBA00012438"/>
    </source>
</evidence>
<dbReference type="SUPFAM" id="SSF55874">
    <property type="entry name" value="ATPase domain of HSP90 chaperone/DNA topoisomerase II/histidine kinase"/>
    <property type="match status" value="1"/>
</dbReference>
<dbReference type="PROSITE" id="PS50109">
    <property type="entry name" value="HIS_KIN"/>
    <property type="match status" value="1"/>
</dbReference>
<dbReference type="GO" id="GO:0005886">
    <property type="term" value="C:plasma membrane"/>
    <property type="evidence" value="ECO:0007669"/>
    <property type="project" value="UniProtKB-SubCell"/>
</dbReference>
<dbReference type="Gene3D" id="3.30.565.10">
    <property type="entry name" value="Histidine kinase-like ATPase, C-terminal domain"/>
    <property type="match status" value="1"/>
</dbReference>
<evidence type="ECO:0000313" key="14">
    <source>
        <dbReference type="Proteomes" id="UP001151081"/>
    </source>
</evidence>
<dbReference type="InterPro" id="IPR003660">
    <property type="entry name" value="HAMP_dom"/>
</dbReference>
<feature type="domain" description="Histidine kinase" evidence="11">
    <location>
        <begin position="221"/>
        <end position="424"/>
    </location>
</feature>
<dbReference type="PANTHER" id="PTHR44936">
    <property type="entry name" value="SENSOR PROTEIN CREC"/>
    <property type="match status" value="1"/>
</dbReference>
<dbReference type="EC" id="2.7.13.3" evidence="3"/>
<evidence type="ECO:0000313" key="13">
    <source>
        <dbReference type="EMBL" id="MDC3983967.1"/>
    </source>
</evidence>
<gene>
    <name evidence="13" type="ORF">KEG57_25890</name>
</gene>
<organism evidence="13 14">
    <name type="scientific">Polyangium jinanense</name>
    <dbReference type="NCBI Taxonomy" id="2829994"/>
    <lineage>
        <taxon>Bacteria</taxon>
        <taxon>Pseudomonadati</taxon>
        <taxon>Myxococcota</taxon>
        <taxon>Polyangia</taxon>
        <taxon>Polyangiales</taxon>
        <taxon>Polyangiaceae</taxon>
        <taxon>Polyangium</taxon>
    </lineage>
</organism>
<keyword evidence="10" id="KW-1133">Transmembrane helix</keyword>
<dbReference type="Pfam" id="PF00512">
    <property type="entry name" value="HisKA"/>
    <property type="match status" value="1"/>
</dbReference>
<keyword evidence="7" id="KW-0547">Nucleotide-binding</keyword>
<name>A0A9X3X494_9BACT</name>
<dbReference type="InterPro" id="IPR003594">
    <property type="entry name" value="HATPase_dom"/>
</dbReference>
<dbReference type="Pfam" id="PF00672">
    <property type="entry name" value="HAMP"/>
    <property type="match status" value="1"/>
</dbReference>
<feature type="transmembrane region" description="Helical" evidence="10">
    <location>
        <begin position="16"/>
        <end position="40"/>
    </location>
</feature>
<dbReference type="RefSeq" id="WP_272424647.1">
    <property type="nucleotide sequence ID" value="NZ_JAGTJJ010000017.1"/>
</dbReference>
<dbReference type="Proteomes" id="UP001151081">
    <property type="component" value="Unassembled WGS sequence"/>
</dbReference>
<feature type="domain" description="HAMP" evidence="12">
    <location>
        <begin position="159"/>
        <end position="213"/>
    </location>
</feature>
<dbReference type="CDD" id="cd06225">
    <property type="entry name" value="HAMP"/>
    <property type="match status" value="1"/>
</dbReference>
<evidence type="ECO:0000256" key="5">
    <source>
        <dbReference type="ARBA" id="ARBA00022553"/>
    </source>
</evidence>
<keyword evidence="9" id="KW-0067">ATP-binding</keyword>
<protein>
    <recommendedName>
        <fullName evidence="3">histidine kinase</fullName>
        <ecNumber evidence="3">2.7.13.3</ecNumber>
    </recommendedName>
</protein>
<proteinExistence type="predicted"/>
<dbReference type="CDD" id="cd00082">
    <property type="entry name" value="HisKA"/>
    <property type="match status" value="1"/>
</dbReference>
<evidence type="ECO:0000256" key="9">
    <source>
        <dbReference type="ARBA" id="ARBA00022840"/>
    </source>
</evidence>
<evidence type="ECO:0000259" key="12">
    <source>
        <dbReference type="PROSITE" id="PS50885"/>
    </source>
</evidence>
<keyword evidence="5" id="KW-0597">Phosphoprotein</keyword>
<comment type="caution">
    <text evidence="13">The sequence shown here is derived from an EMBL/GenBank/DDBJ whole genome shotgun (WGS) entry which is preliminary data.</text>
</comment>
<comment type="subcellular location">
    <subcellularLocation>
        <location evidence="2">Cell membrane</location>
        <topology evidence="2">Multi-pass membrane protein</topology>
    </subcellularLocation>
</comment>
<dbReference type="SMART" id="SM00387">
    <property type="entry name" value="HATPase_c"/>
    <property type="match status" value="1"/>
</dbReference>
<dbReference type="CDD" id="cd00075">
    <property type="entry name" value="HATPase"/>
    <property type="match status" value="1"/>
</dbReference>
<dbReference type="Pfam" id="PF02518">
    <property type="entry name" value="HATPase_c"/>
    <property type="match status" value="1"/>
</dbReference>
<evidence type="ECO:0000256" key="10">
    <source>
        <dbReference type="SAM" id="Phobius"/>
    </source>
</evidence>
<dbReference type="Gene3D" id="1.10.287.130">
    <property type="match status" value="1"/>
</dbReference>
<keyword evidence="10" id="KW-0812">Transmembrane</keyword>
<keyword evidence="14" id="KW-1185">Reference proteome</keyword>
<dbReference type="SMART" id="SM00304">
    <property type="entry name" value="HAMP"/>
    <property type="match status" value="1"/>
</dbReference>
<dbReference type="AlphaFoldDB" id="A0A9X3X494"/>
<evidence type="ECO:0000256" key="2">
    <source>
        <dbReference type="ARBA" id="ARBA00004651"/>
    </source>
</evidence>
<keyword evidence="4" id="KW-1003">Cell membrane</keyword>
<dbReference type="EMBL" id="JAGTJJ010000017">
    <property type="protein sequence ID" value="MDC3983967.1"/>
    <property type="molecule type" value="Genomic_DNA"/>
</dbReference>
<dbReference type="InterPro" id="IPR036097">
    <property type="entry name" value="HisK_dim/P_sf"/>
</dbReference>
<evidence type="ECO:0000259" key="11">
    <source>
        <dbReference type="PROSITE" id="PS50109"/>
    </source>
</evidence>
<dbReference type="Gene3D" id="6.10.340.10">
    <property type="match status" value="1"/>
</dbReference>
<keyword evidence="8 13" id="KW-0418">Kinase</keyword>
<evidence type="ECO:0000256" key="7">
    <source>
        <dbReference type="ARBA" id="ARBA00022741"/>
    </source>
</evidence>
<dbReference type="InterPro" id="IPR005467">
    <property type="entry name" value="His_kinase_dom"/>
</dbReference>
<dbReference type="PROSITE" id="PS50885">
    <property type="entry name" value="HAMP"/>
    <property type="match status" value="1"/>
</dbReference>
<dbReference type="SUPFAM" id="SSF47384">
    <property type="entry name" value="Homodimeric domain of signal transducing histidine kinase"/>
    <property type="match status" value="1"/>
</dbReference>
<dbReference type="GO" id="GO:0005524">
    <property type="term" value="F:ATP binding"/>
    <property type="evidence" value="ECO:0007669"/>
    <property type="project" value="UniProtKB-KW"/>
</dbReference>
<evidence type="ECO:0000256" key="6">
    <source>
        <dbReference type="ARBA" id="ARBA00022679"/>
    </source>
</evidence>
<keyword evidence="6" id="KW-0808">Transferase</keyword>
<dbReference type="PANTHER" id="PTHR44936:SF10">
    <property type="entry name" value="SENSOR PROTEIN RSTB"/>
    <property type="match status" value="1"/>
</dbReference>
<comment type="catalytic activity">
    <reaction evidence="1">
        <text>ATP + protein L-histidine = ADP + protein N-phospho-L-histidine.</text>
        <dbReference type="EC" id="2.7.13.3"/>
    </reaction>
</comment>
<sequence length="428" mass="46584">MNRLSCYVRDRLQRRLFLWFGVAILLSGVAFSIVMLLVSAPGGPAWAREMGRARAFLGARFGEVWHDDRARESLARAIADDLDVSVTLRDPNGAAFQAFGHGCGRRAWTLDAPAVREGHRLGVVSICAERTRTGGLLRWFAPLVAAGMILWALSGTVARRLSRPLEELARVAGEIGRGNYGARARMGRHVHGEAVVLSMAMNEMAARIERQMSDQRELLAAVSHELRTPLARIRLLTELTRDGVNAQKNLDELDREVFEIDALVGDLLAQSRLDFTALAKEQLDPVETGLRALDRAGVGAEALVVEGKPEPVLAEPTLFARALANLLDNAKKHGGGVVALRITALADAVVFEVEDAGRGLEPGEERRIFEPFYRRPDEKAREQGSLGLGLSLVSRIAEAHGGRARAANREEGGARIGLELPVASRQTA</sequence>
<dbReference type="InterPro" id="IPR003661">
    <property type="entry name" value="HisK_dim/P_dom"/>
</dbReference>
<evidence type="ECO:0000256" key="1">
    <source>
        <dbReference type="ARBA" id="ARBA00000085"/>
    </source>
</evidence>
<dbReference type="GO" id="GO:0000155">
    <property type="term" value="F:phosphorelay sensor kinase activity"/>
    <property type="evidence" value="ECO:0007669"/>
    <property type="project" value="InterPro"/>
</dbReference>
<evidence type="ECO:0000256" key="8">
    <source>
        <dbReference type="ARBA" id="ARBA00022777"/>
    </source>
</evidence>
<reference evidence="13 14" key="1">
    <citation type="submission" date="2021-04" db="EMBL/GenBank/DDBJ databases">
        <title>Genome analysis of Polyangium sp.</title>
        <authorList>
            <person name="Li Y."/>
            <person name="Wang J."/>
        </authorList>
    </citation>
    <scope>NUCLEOTIDE SEQUENCE [LARGE SCALE GENOMIC DNA]</scope>
    <source>
        <strain evidence="13 14">SDU14</strain>
    </source>
</reference>
<accession>A0A9X3X494</accession>
<dbReference type="PRINTS" id="PR00344">
    <property type="entry name" value="BCTRLSENSOR"/>
</dbReference>
<dbReference type="InterPro" id="IPR050980">
    <property type="entry name" value="2C_sensor_his_kinase"/>
</dbReference>
<keyword evidence="10" id="KW-0472">Membrane</keyword>
<dbReference type="SMART" id="SM00388">
    <property type="entry name" value="HisKA"/>
    <property type="match status" value="1"/>
</dbReference>